<proteinExistence type="predicted"/>
<evidence type="ECO:0000313" key="1">
    <source>
        <dbReference type="EMBL" id="VFT72081.1"/>
    </source>
</evidence>
<accession>A0A485JMK3</accession>
<dbReference type="AlphaFoldDB" id="A0A485JMK3"/>
<dbReference type="EMBL" id="CAADJZ010000002">
    <property type="protein sequence ID" value="VFT72081.1"/>
    <property type="molecule type" value="Genomic_DNA"/>
</dbReference>
<name>A0A485JMK3_ECOLX</name>
<organism evidence="1 2">
    <name type="scientific">Escherichia coli</name>
    <dbReference type="NCBI Taxonomy" id="562"/>
    <lineage>
        <taxon>Bacteria</taxon>
        <taxon>Pseudomonadati</taxon>
        <taxon>Pseudomonadota</taxon>
        <taxon>Gammaproteobacteria</taxon>
        <taxon>Enterobacterales</taxon>
        <taxon>Enterobacteriaceae</taxon>
        <taxon>Escherichia</taxon>
    </lineage>
</organism>
<evidence type="ECO:0000313" key="2">
    <source>
        <dbReference type="Proteomes" id="UP000358010"/>
    </source>
</evidence>
<gene>
    <name evidence="1" type="ORF">NCTC10974_05756</name>
</gene>
<sequence length="36" mass="4423">MNKAEGFRVRMDGYEYTKGLKKFTLVIYHHLMIERF</sequence>
<dbReference type="Proteomes" id="UP000358010">
    <property type="component" value="Unassembled WGS sequence"/>
</dbReference>
<protein>
    <submittedName>
        <fullName evidence="1">Uncharacterized protein</fullName>
    </submittedName>
</protein>
<reference evidence="1 2" key="1">
    <citation type="submission" date="2019-03" db="EMBL/GenBank/DDBJ databases">
        <authorList>
            <consortium name="Pathogen Informatics"/>
        </authorList>
    </citation>
    <scope>NUCLEOTIDE SEQUENCE [LARGE SCALE GENOMIC DNA]</scope>
    <source>
        <strain evidence="1 2">NCTC10974</strain>
    </source>
</reference>